<feature type="domain" description="KHDC4/BBP-like KH-domain type I" evidence="5">
    <location>
        <begin position="232"/>
        <end position="305"/>
    </location>
</feature>
<feature type="non-terminal residue" evidence="7">
    <location>
        <position position="1"/>
    </location>
</feature>
<comment type="function">
    <text evidence="4">RNA-binding protein involved in pre-mRNA splicing. Interacts with the PRP19C/Prp19 complex/NTC/Nineteen complex which is part of the spliceosome. Involved in regulating splice site selection. Binds preferentially RNA with A/C rich sequences and poly-C stretches.</text>
</comment>
<evidence type="ECO:0000256" key="1">
    <source>
        <dbReference type="ARBA" id="ARBA00006093"/>
    </source>
</evidence>
<name>A0ABS2YW36_POLSE</name>
<proteinExistence type="inferred from homology"/>
<feature type="non-terminal residue" evidence="7">
    <location>
        <position position="569"/>
    </location>
</feature>
<comment type="caution">
    <text evidence="7">The sequence shown here is derived from an EMBL/GenBank/DDBJ whole genome shotgun (WGS) entry which is preliminary data.</text>
</comment>
<dbReference type="PANTHER" id="PTHR15744">
    <property type="entry name" value="BLOM7"/>
    <property type="match status" value="1"/>
</dbReference>
<evidence type="ECO:0000256" key="2">
    <source>
        <dbReference type="ARBA" id="ARBA00017795"/>
    </source>
</evidence>
<evidence type="ECO:0000313" key="8">
    <source>
        <dbReference type="Proteomes" id="UP001166052"/>
    </source>
</evidence>
<feature type="domain" description="ATP-dependent RNA helicase PRP5/DDX46/KHDC4 KH" evidence="6">
    <location>
        <begin position="105"/>
        <end position="186"/>
    </location>
</feature>
<dbReference type="Proteomes" id="UP001166052">
    <property type="component" value="Unassembled WGS sequence"/>
</dbReference>
<dbReference type="PANTHER" id="PTHR15744:SF2">
    <property type="entry name" value="KH HOMOLOGY DOMAIN-CONTAINING PROTEIN 4"/>
    <property type="match status" value="1"/>
</dbReference>
<protein>
    <recommendedName>
        <fullName evidence="2">KH homology domain-containing protein 4</fullName>
    </recommendedName>
    <alternativeName>
        <fullName evidence="3">Brings lots of money 7</fullName>
    </alternativeName>
</protein>
<dbReference type="InterPro" id="IPR047890">
    <property type="entry name" value="KHDC4_KH-I_first"/>
</dbReference>
<evidence type="ECO:0000256" key="4">
    <source>
        <dbReference type="ARBA" id="ARBA00045732"/>
    </source>
</evidence>
<dbReference type="InterPro" id="IPR036612">
    <property type="entry name" value="KH_dom_type_1_sf"/>
</dbReference>
<dbReference type="Pfam" id="PF22675">
    <property type="entry name" value="KH-I_KHDC4-BBP"/>
    <property type="match status" value="1"/>
</dbReference>
<dbReference type="Gene3D" id="3.30.1370.10">
    <property type="entry name" value="K Homology domain, type 1"/>
    <property type="match status" value="2"/>
</dbReference>
<evidence type="ECO:0000259" key="5">
    <source>
        <dbReference type="Pfam" id="PF22675"/>
    </source>
</evidence>
<dbReference type="InterPro" id="IPR047889">
    <property type="entry name" value="KHDC4_KH-I_second"/>
</dbReference>
<sequence length="569" mass="62999">MTSQVAQQKSSLYQWNPPNVGGAIVLQNIPGNFSYPTSLPLLSLPGTGMTTLPINPSADFEKKDEDSPRGIIEAVAVAAKINAMLMAKGKLKTEDNALNTENLVVTEVDINDVPVSCRNLLTKGQMQDAISQYSGATIKTKGRHMTSAEKLKAELGARPLYLRIQGKTQENLNRAVAFIKGIIAEHVLHNESSIPQTLVPVLNQQIQAPQAQANKQHFVHTKLFVGLDHSVPSFNVKEKVEGPSGSYLQHIQKETGARVFLRGKGSGYKEQASGRESFERLYLYISHSSPAGLFAAKQLCDNLLETVRAEYSKLSSTLAYSSSQGYSPGEVYNAKQSWYTFPQDSSVSFQGHSHLDSTNSQQIQPSSALTTQTLIQYPVCPRISTCYVTEDTQNQGSSYQDSVSSWQSSSDNVKKCAQNTTDAYLQYQQGPFHYNNLATGNSWKTGETATIKTNEDGEFERCVSELVLKLIKEQNIVCTVWNRMQDFHQPINICRRLMPPPPPSTTARCLKRQRASEPEQTEACFGMHFYTSDLFLSILMQTCLLPIPLNPSTHGNKDNITSNLVFLSR</sequence>
<gene>
    <name evidence="7" type="primary">Khdc4_1</name>
    <name evidence="7" type="ORF">GTO92_0003466</name>
</gene>
<evidence type="ECO:0000259" key="6">
    <source>
        <dbReference type="Pfam" id="PF23469"/>
    </source>
</evidence>
<dbReference type="Pfam" id="PF23469">
    <property type="entry name" value="KH_12"/>
    <property type="match status" value="1"/>
</dbReference>
<dbReference type="CDD" id="cd22385">
    <property type="entry name" value="KH-I_KHDC4_rpt1"/>
    <property type="match status" value="1"/>
</dbReference>
<keyword evidence="8" id="KW-1185">Reference proteome</keyword>
<dbReference type="InterPro" id="IPR031121">
    <property type="entry name" value="RIK/BLOM7"/>
</dbReference>
<evidence type="ECO:0000313" key="7">
    <source>
        <dbReference type="EMBL" id="MBN3290113.1"/>
    </source>
</evidence>
<dbReference type="InterPro" id="IPR055256">
    <property type="entry name" value="KH_1_KHDC4/BBP-like"/>
</dbReference>
<accession>A0ABS2YW36</accession>
<evidence type="ECO:0000256" key="3">
    <source>
        <dbReference type="ARBA" id="ARBA00030267"/>
    </source>
</evidence>
<organism evidence="7 8">
    <name type="scientific">Polypterus senegalus</name>
    <name type="common">Senegal bichir</name>
    <dbReference type="NCBI Taxonomy" id="55291"/>
    <lineage>
        <taxon>Eukaryota</taxon>
        <taxon>Metazoa</taxon>
        <taxon>Chordata</taxon>
        <taxon>Craniata</taxon>
        <taxon>Vertebrata</taxon>
        <taxon>Euteleostomi</taxon>
        <taxon>Actinopterygii</taxon>
        <taxon>Polypteriformes</taxon>
        <taxon>Polypteridae</taxon>
        <taxon>Polypterus</taxon>
    </lineage>
</organism>
<reference evidence="7" key="1">
    <citation type="journal article" date="2021" name="Cell">
        <title>Tracing the genetic footprints of vertebrate landing in non-teleost ray-finned fishes.</title>
        <authorList>
            <person name="Bi X."/>
            <person name="Wang K."/>
            <person name="Yang L."/>
            <person name="Pan H."/>
            <person name="Jiang H."/>
            <person name="Wei Q."/>
            <person name="Fang M."/>
            <person name="Yu H."/>
            <person name="Zhu C."/>
            <person name="Cai Y."/>
            <person name="He Y."/>
            <person name="Gan X."/>
            <person name="Zeng H."/>
            <person name="Yu D."/>
            <person name="Zhu Y."/>
            <person name="Jiang H."/>
            <person name="Qiu Q."/>
            <person name="Yang H."/>
            <person name="Zhang Y.E."/>
            <person name="Wang W."/>
            <person name="Zhu M."/>
            <person name="He S."/>
            <person name="Zhang G."/>
        </authorList>
    </citation>
    <scope>NUCLEOTIDE SEQUENCE</scope>
    <source>
        <strain evidence="7">Bchr_001</strain>
    </source>
</reference>
<dbReference type="EMBL" id="JAAWVN010006541">
    <property type="protein sequence ID" value="MBN3290113.1"/>
    <property type="molecule type" value="Genomic_DNA"/>
</dbReference>
<comment type="similarity">
    <text evidence="1">Belongs to the KHDC4 family.</text>
</comment>
<dbReference type="SUPFAM" id="SSF54791">
    <property type="entry name" value="Eukaryotic type KH-domain (KH-domain type I)"/>
    <property type="match status" value="2"/>
</dbReference>
<dbReference type="InterPro" id="IPR056149">
    <property type="entry name" value="PRP5/DDX46/KHDC4_KH"/>
</dbReference>
<dbReference type="CDD" id="cd22386">
    <property type="entry name" value="KH-I_KHDC4_rpt2"/>
    <property type="match status" value="1"/>
</dbReference>